<organism evidence="2 3">
    <name type="scientific">Syncephalastrum racemosum</name>
    <name type="common">Filamentous fungus</name>
    <dbReference type="NCBI Taxonomy" id="13706"/>
    <lineage>
        <taxon>Eukaryota</taxon>
        <taxon>Fungi</taxon>
        <taxon>Fungi incertae sedis</taxon>
        <taxon>Mucoromycota</taxon>
        <taxon>Mucoromycotina</taxon>
        <taxon>Mucoromycetes</taxon>
        <taxon>Mucorales</taxon>
        <taxon>Syncephalastraceae</taxon>
        <taxon>Syncephalastrum</taxon>
    </lineage>
</organism>
<sequence length="132" mass="15178">MHTSPCSHVFFLGIFYFIFLFNLPYLCMGLQQHAAWFLAELLRLTLCHPGLIPNLFIAVWNAEDSMPNRSQFHTAIARFLCQLLDSGNPLMHWAVGFIRDHRHRIPDDVCTDIFVRCLKVITTGAQDVQSES</sequence>
<evidence type="ECO:0000313" key="2">
    <source>
        <dbReference type="EMBL" id="ORZ03178.1"/>
    </source>
</evidence>
<dbReference type="InParanoid" id="A0A1X2HVQ9"/>
<dbReference type="Proteomes" id="UP000242180">
    <property type="component" value="Unassembled WGS sequence"/>
</dbReference>
<reference evidence="2 3" key="1">
    <citation type="submission" date="2016-07" db="EMBL/GenBank/DDBJ databases">
        <title>Pervasive Adenine N6-methylation of Active Genes in Fungi.</title>
        <authorList>
            <consortium name="DOE Joint Genome Institute"/>
            <person name="Mondo S.J."/>
            <person name="Dannebaum R.O."/>
            <person name="Kuo R.C."/>
            <person name="Labutti K."/>
            <person name="Haridas S."/>
            <person name="Kuo A."/>
            <person name="Salamov A."/>
            <person name="Ahrendt S.R."/>
            <person name="Lipzen A."/>
            <person name="Sullivan W."/>
            <person name="Andreopoulos W.B."/>
            <person name="Clum A."/>
            <person name="Lindquist E."/>
            <person name="Daum C."/>
            <person name="Ramamoorthy G.K."/>
            <person name="Gryganskyi A."/>
            <person name="Culley D."/>
            <person name="Magnuson J.K."/>
            <person name="James T.Y."/>
            <person name="O'Malley M.A."/>
            <person name="Stajich J.E."/>
            <person name="Spatafora J.W."/>
            <person name="Visel A."/>
            <person name="Grigoriev I.V."/>
        </authorList>
    </citation>
    <scope>NUCLEOTIDE SEQUENCE [LARGE SCALE GENOMIC DNA]</scope>
    <source>
        <strain evidence="2 3">NRRL 2496</strain>
    </source>
</reference>
<dbReference type="EMBL" id="MCGN01000001">
    <property type="protein sequence ID" value="ORZ03178.1"/>
    <property type="molecule type" value="Genomic_DNA"/>
</dbReference>
<protein>
    <submittedName>
        <fullName evidence="2">Uncharacterized protein</fullName>
    </submittedName>
</protein>
<dbReference type="AlphaFoldDB" id="A0A1X2HVQ9"/>
<keyword evidence="3" id="KW-1185">Reference proteome</keyword>
<keyword evidence="1" id="KW-1133">Transmembrane helix</keyword>
<keyword evidence="1" id="KW-0472">Membrane</keyword>
<evidence type="ECO:0000313" key="3">
    <source>
        <dbReference type="Proteomes" id="UP000242180"/>
    </source>
</evidence>
<gene>
    <name evidence="2" type="ORF">BCR43DRAFT_482872</name>
</gene>
<keyword evidence="1" id="KW-0812">Transmembrane</keyword>
<name>A0A1X2HVQ9_SYNRA</name>
<proteinExistence type="predicted"/>
<evidence type="ECO:0000256" key="1">
    <source>
        <dbReference type="SAM" id="Phobius"/>
    </source>
</evidence>
<comment type="caution">
    <text evidence="2">The sequence shown here is derived from an EMBL/GenBank/DDBJ whole genome shotgun (WGS) entry which is preliminary data.</text>
</comment>
<feature type="transmembrane region" description="Helical" evidence="1">
    <location>
        <begin position="6"/>
        <end position="27"/>
    </location>
</feature>
<accession>A0A1X2HVQ9</accession>